<dbReference type="Proteomes" id="UP000284177">
    <property type="component" value="Unassembled WGS sequence"/>
</dbReference>
<comment type="caution">
    <text evidence="14">The sequence shown here is derived from an EMBL/GenBank/DDBJ whole genome shotgun (WGS) entry which is preliminary data.</text>
</comment>
<evidence type="ECO:0000259" key="12">
    <source>
        <dbReference type="PROSITE" id="PS50111"/>
    </source>
</evidence>
<evidence type="ECO:0000259" key="13">
    <source>
        <dbReference type="PROSITE" id="PS50885"/>
    </source>
</evidence>
<keyword evidence="4 11" id="KW-0812">Transmembrane</keyword>
<evidence type="ECO:0000256" key="7">
    <source>
        <dbReference type="ARBA" id="ARBA00023224"/>
    </source>
</evidence>
<reference evidence="14 15" key="1">
    <citation type="submission" date="2016-08" db="EMBL/GenBank/DDBJ databases">
        <title>Novel Firmicutes and Novel Genomes.</title>
        <authorList>
            <person name="Poppleton D.I."/>
            <person name="Gribaldo S."/>
        </authorList>
    </citation>
    <scope>NUCLEOTIDE SEQUENCE [LARGE SCALE GENOMIC DNA]</scope>
    <source>
        <strain evidence="14 15">CTT3</strain>
    </source>
</reference>
<keyword evidence="2" id="KW-1003">Cell membrane</keyword>
<dbReference type="InterPro" id="IPR004090">
    <property type="entry name" value="Chemotax_Me-accpt_rcpt"/>
</dbReference>
<evidence type="ECO:0000256" key="1">
    <source>
        <dbReference type="ARBA" id="ARBA00004651"/>
    </source>
</evidence>
<organism evidence="14 15">
    <name type="scientific">Thermohalobacter berrensis</name>
    <dbReference type="NCBI Taxonomy" id="99594"/>
    <lineage>
        <taxon>Bacteria</taxon>
        <taxon>Bacillati</taxon>
        <taxon>Bacillota</taxon>
        <taxon>Tissierellia</taxon>
        <taxon>Tissierellales</taxon>
        <taxon>Thermohalobacteraceae</taxon>
        <taxon>Thermohalobacter</taxon>
    </lineage>
</organism>
<dbReference type="GO" id="GO:0004888">
    <property type="term" value="F:transmembrane signaling receptor activity"/>
    <property type="evidence" value="ECO:0007669"/>
    <property type="project" value="InterPro"/>
</dbReference>
<dbReference type="OrthoDB" id="13222at2"/>
<dbReference type="PANTHER" id="PTHR32089">
    <property type="entry name" value="METHYL-ACCEPTING CHEMOTAXIS PROTEIN MCPB"/>
    <property type="match status" value="1"/>
</dbReference>
<dbReference type="CDD" id="cd12912">
    <property type="entry name" value="PDC2_MCP_like"/>
    <property type="match status" value="1"/>
</dbReference>
<sequence length="684" mass="75147">MKKKSKKKINKKKHSRGKLRNKLIPILIIAIVLPLSLLGYFSYQRSFNILEDKLVLTSGQTVAEVNEALNEYLIGVEHIVDILAADSRFKEIDSTTLEGEQGGNPKANLSFMEILKNTQESSSDITNAYFGSTDGKMHLYPIQDLDDDYDPRLRPWYKGAIKNKNRVTWSKPYIDAVTGKVVITASKPVVKYGEVIGVIGIDIDLDRLSKKLAQIVVGEEGYVFISDAVGTIISHPSKELVGTNAPTEQEFWPTVKSNSKGFARYTYEGEDKFLTFVTNEKTGWKIAATLKDRELLNDTDAIKNFTLVGVAIGLAVAVIISILISGYISKPINTIKNAFTKATTGDLTTTVNIKSNDEFGEIGQSFNEMITNIKALIKDVIKSSNTVYESSNSLNEITEQTVTATEEIAKTVEEVAKSTDEQAKDTERGASNTHELASKIEDVVNLTEEISDASNETNRLSNKGLETVNLLTEKNKESNESTNEVNEAIQQVDKSSEEIGVITETIAQIAEQTNLLALNAAIEAARAGEHGKGFAVVAEEIRKLAEESSKAADEIKKLIEGIQNKSKLAVSAMDKSKSIIEAQDVAVKETKEIFSQIIESIQNLSQKVSQIKIYNEEMSNKKDEIVDIISNISSVAQQTSAATQQVSASTEEQLASTENILSNVDNLKTLAEELQGAVNRFKVE</sequence>
<evidence type="ECO:0000313" key="15">
    <source>
        <dbReference type="Proteomes" id="UP000284177"/>
    </source>
</evidence>
<dbReference type="Gene3D" id="6.10.340.10">
    <property type="match status" value="1"/>
</dbReference>
<evidence type="ECO:0000256" key="6">
    <source>
        <dbReference type="ARBA" id="ARBA00023136"/>
    </source>
</evidence>
<comment type="similarity">
    <text evidence="8">Belongs to the methyl-accepting chemotaxis (MCP) protein family.</text>
</comment>
<dbReference type="GO" id="GO:0007165">
    <property type="term" value="P:signal transduction"/>
    <property type="evidence" value="ECO:0007669"/>
    <property type="project" value="UniProtKB-KW"/>
</dbReference>
<evidence type="ECO:0000256" key="9">
    <source>
        <dbReference type="PROSITE-ProRule" id="PRU00284"/>
    </source>
</evidence>
<feature type="coiled-coil region" evidence="10">
    <location>
        <begin position="436"/>
        <end position="498"/>
    </location>
</feature>
<feature type="domain" description="HAMP" evidence="13">
    <location>
        <begin position="326"/>
        <end position="378"/>
    </location>
</feature>
<evidence type="ECO:0000256" key="4">
    <source>
        <dbReference type="ARBA" id="ARBA00022692"/>
    </source>
</evidence>
<dbReference type="Pfam" id="PF00015">
    <property type="entry name" value="MCPsignal"/>
    <property type="match status" value="1"/>
</dbReference>
<evidence type="ECO:0000256" key="3">
    <source>
        <dbReference type="ARBA" id="ARBA00022500"/>
    </source>
</evidence>
<evidence type="ECO:0000256" key="10">
    <source>
        <dbReference type="SAM" id="Coils"/>
    </source>
</evidence>
<keyword evidence="15" id="KW-1185">Reference proteome</keyword>
<dbReference type="GO" id="GO:0006935">
    <property type="term" value="P:chemotaxis"/>
    <property type="evidence" value="ECO:0007669"/>
    <property type="project" value="UniProtKB-KW"/>
</dbReference>
<keyword evidence="10" id="KW-0175">Coiled coil</keyword>
<feature type="transmembrane region" description="Helical" evidence="11">
    <location>
        <begin position="305"/>
        <end position="328"/>
    </location>
</feature>
<keyword evidence="7 9" id="KW-0807">Transducer</keyword>
<dbReference type="SUPFAM" id="SSF103190">
    <property type="entry name" value="Sensory domain-like"/>
    <property type="match status" value="1"/>
</dbReference>
<dbReference type="CDD" id="cd06225">
    <property type="entry name" value="HAMP"/>
    <property type="match status" value="1"/>
</dbReference>
<feature type="domain" description="Methyl-accepting transducer" evidence="12">
    <location>
        <begin position="397"/>
        <end position="654"/>
    </location>
</feature>
<dbReference type="InterPro" id="IPR029151">
    <property type="entry name" value="Sensor-like_sf"/>
</dbReference>
<comment type="subcellular location">
    <subcellularLocation>
        <location evidence="1">Cell membrane</location>
        <topology evidence="1">Multi-pass membrane protein</topology>
    </subcellularLocation>
</comment>
<dbReference type="PRINTS" id="PR00260">
    <property type="entry name" value="CHEMTRNSDUCR"/>
</dbReference>
<dbReference type="SMART" id="SM00304">
    <property type="entry name" value="HAMP"/>
    <property type="match status" value="1"/>
</dbReference>
<protein>
    <recommendedName>
        <fullName evidence="16">Chemotaxis protein</fullName>
    </recommendedName>
</protein>
<dbReference type="Gene3D" id="1.10.287.950">
    <property type="entry name" value="Methyl-accepting chemotaxis protein"/>
    <property type="match status" value="1"/>
</dbReference>
<dbReference type="InterPro" id="IPR003660">
    <property type="entry name" value="HAMP_dom"/>
</dbReference>
<keyword evidence="6 11" id="KW-0472">Membrane</keyword>
<keyword evidence="3" id="KW-0145">Chemotaxis</keyword>
<dbReference type="CDD" id="cd11386">
    <property type="entry name" value="MCP_signal"/>
    <property type="match status" value="1"/>
</dbReference>
<dbReference type="SMART" id="SM00283">
    <property type="entry name" value="MA"/>
    <property type="match status" value="1"/>
</dbReference>
<evidence type="ECO:0000313" key="14">
    <source>
        <dbReference type="EMBL" id="RKD34388.1"/>
    </source>
</evidence>
<feature type="transmembrane region" description="Helical" evidence="11">
    <location>
        <begin position="21"/>
        <end position="43"/>
    </location>
</feature>
<dbReference type="RefSeq" id="WP_120166231.1">
    <property type="nucleotide sequence ID" value="NZ_MCIB01000001.1"/>
</dbReference>
<dbReference type="SUPFAM" id="SSF58104">
    <property type="entry name" value="Methyl-accepting chemotaxis protein (MCP) signaling domain"/>
    <property type="match status" value="1"/>
</dbReference>
<dbReference type="EMBL" id="MCIB01000001">
    <property type="protein sequence ID" value="RKD34388.1"/>
    <property type="molecule type" value="Genomic_DNA"/>
</dbReference>
<dbReference type="PROSITE" id="PS50111">
    <property type="entry name" value="CHEMOTAXIS_TRANSDUC_2"/>
    <property type="match status" value="1"/>
</dbReference>
<dbReference type="Pfam" id="PF00672">
    <property type="entry name" value="HAMP"/>
    <property type="match status" value="1"/>
</dbReference>
<name>A0A419TA95_9FIRM</name>
<dbReference type="InterPro" id="IPR033479">
    <property type="entry name" value="dCache_1"/>
</dbReference>
<dbReference type="InterPro" id="IPR004089">
    <property type="entry name" value="MCPsignal_dom"/>
</dbReference>
<accession>A0A419TA95</accession>
<dbReference type="Pfam" id="PF02743">
    <property type="entry name" value="dCache_1"/>
    <property type="match status" value="1"/>
</dbReference>
<dbReference type="GO" id="GO:0005886">
    <property type="term" value="C:plasma membrane"/>
    <property type="evidence" value="ECO:0007669"/>
    <property type="project" value="UniProtKB-SubCell"/>
</dbReference>
<dbReference type="AlphaFoldDB" id="A0A419TA95"/>
<dbReference type="CDD" id="cd12913">
    <property type="entry name" value="PDC1_MCP_like"/>
    <property type="match status" value="1"/>
</dbReference>
<dbReference type="PANTHER" id="PTHR32089:SF114">
    <property type="entry name" value="METHYL-ACCEPTING CHEMOTAXIS PROTEIN MCPB"/>
    <property type="match status" value="1"/>
</dbReference>
<evidence type="ECO:0000256" key="2">
    <source>
        <dbReference type="ARBA" id="ARBA00022475"/>
    </source>
</evidence>
<keyword evidence="5 11" id="KW-1133">Transmembrane helix</keyword>
<evidence type="ECO:0000256" key="8">
    <source>
        <dbReference type="ARBA" id="ARBA00029447"/>
    </source>
</evidence>
<evidence type="ECO:0008006" key="16">
    <source>
        <dbReference type="Google" id="ProtNLM"/>
    </source>
</evidence>
<dbReference type="Gene3D" id="3.30.450.20">
    <property type="entry name" value="PAS domain"/>
    <property type="match status" value="2"/>
</dbReference>
<dbReference type="PROSITE" id="PS50885">
    <property type="entry name" value="HAMP"/>
    <property type="match status" value="1"/>
</dbReference>
<evidence type="ECO:0000256" key="5">
    <source>
        <dbReference type="ARBA" id="ARBA00022989"/>
    </source>
</evidence>
<gene>
    <name evidence="14" type="ORF">BET03_00720</name>
</gene>
<proteinExistence type="inferred from homology"/>
<evidence type="ECO:0000256" key="11">
    <source>
        <dbReference type="SAM" id="Phobius"/>
    </source>
</evidence>